<protein>
    <submittedName>
        <fullName evidence="2">Uncharacterized protein</fullName>
    </submittedName>
</protein>
<evidence type="ECO:0000256" key="1">
    <source>
        <dbReference type="SAM" id="SignalP"/>
    </source>
</evidence>
<dbReference type="EMBL" id="CP072110">
    <property type="protein sequence ID" value="QTH64546.1"/>
    <property type="molecule type" value="Genomic_DNA"/>
</dbReference>
<dbReference type="RefSeq" id="WP_208832600.1">
    <property type="nucleotide sequence ID" value="NZ_CP072110.1"/>
</dbReference>
<dbReference type="KEGG" id="psym:J1N51_03475"/>
<reference evidence="2" key="1">
    <citation type="submission" date="2021-03" db="EMBL/GenBank/DDBJ databases">
        <title>Description of Psychrosphaera ytuae sp. nov. isolated from deep sea sediment of South China Sea.</title>
        <authorList>
            <person name="Zhang J."/>
            <person name="Xu X.-D."/>
        </authorList>
    </citation>
    <scope>NUCLEOTIDE SEQUENCE</scope>
    <source>
        <strain evidence="2">MTZ26</strain>
    </source>
</reference>
<keyword evidence="3" id="KW-1185">Reference proteome</keyword>
<accession>A0A975HIR7</accession>
<dbReference type="Proteomes" id="UP000682739">
    <property type="component" value="Chromosome"/>
</dbReference>
<dbReference type="AlphaFoldDB" id="A0A975HIR7"/>
<proteinExistence type="predicted"/>
<name>A0A975HIR7_9GAMM</name>
<evidence type="ECO:0000313" key="3">
    <source>
        <dbReference type="Proteomes" id="UP000682739"/>
    </source>
</evidence>
<feature type="chain" id="PRO_5037882938" evidence="1">
    <location>
        <begin position="30"/>
        <end position="1118"/>
    </location>
</feature>
<keyword evidence="1" id="KW-0732">Signal</keyword>
<sequence>MKNIRFFINTTAFLKYTLFLFCATFSMLASSQSQIISADSRKLREWTITNENYEALNQSKRLKVSERARRLYENPHFYNLFRVNFNGGPHAGKKVLKGYQNSVKGINERDIAVLLLNKVPIYGEGLALAQRYHSNPDNFSVSFGEDEYDSYAYFGSHTRFGKTNGAYQEYLLRPEGAASLARIAYFSIELGILSSKKHSTNFDTLSRKFANTFKIDESEVKNLVANYDEAVKTLPNGDQIRSTDIEILPPQDKTKKHKRKTTENSDNLEDAFNELSDDDKAKVIDPKIPTWQKKRLLNIDDSNSGNTLQKRAIRLLQLEKKVDDYHKDLNGFVSIVALVDQEFAFKFNRAGKAYGKIMSAFGQYDIEGELNVRMLGDMASGIGIVLTLMSKNSGPTADEVIMEMLGEVLANQKLILEQLAEIEHKQAILESDLSYIISISAQQHKETLRELTNIIERLDKISAARYQEMNYTRELFEEGILNDLKTRTNVLTKRVLDPSSAIFEDIISCKQNKGMCSKQAVTHQKEVFDQLSRIVSYATDPDIYRGKIFSSPTPINDTKIMDWDYIFNEVSAAARIDQLEEISKWMNSEYLKDDTLRQKYRNPSISYVRTVDTDVYENLINPNLFINVLLPEYLKMAVFYDRFDELFIDSARLKAQFSKIEDSARESREAIPLARVLLEKYGNKVYDHMMNYLELEPLAIEGHKNLLEFIQKRITNSLYRKLEQKEKVVKHLDPTANQDTFIAQNFPLLISLAAEDLNQLIDLELMKNLSNEKNKDIVQLGEHFGLWRKVEEGRPLSDIYYSSRTVFKGKIEDSSISWGGRLSQTRHVTYLELSARAKSLIPKSIRYIPEKTIEIKARYSIKALKPNDFFIFLNKDRENFIFTYKDDSDIRFRTKIDDPNYMGDKPEERPLQSERNSAILALILSREIVKRIDDWINEFGKKIQGNEKTHQDFANWEKARNALLWHIDNGYGNCINQYSGGVNKVLNTRLIELVYQSAKTIKYEHLMRKMSHKEFIDAKRSVIKTFRIYFPLIPQRPYTDKEKKQLSRMGVTLVSDIKPAQTNPIEYTKNKWGDYYGQFLDADELPRPVDPNIYGVTCDLGAGNLSHAKKLVKLLPKT</sequence>
<feature type="signal peptide" evidence="1">
    <location>
        <begin position="1"/>
        <end position="29"/>
    </location>
</feature>
<evidence type="ECO:0000313" key="2">
    <source>
        <dbReference type="EMBL" id="QTH64546.1"/>
    </source>
</evidence>
<organism evidence="2 3">
    <name type="scientific">Psychrosphaera ytuae</name>
    <dbReference type="NCBI Taxonomy" id="2820710"/>
    <lineage>
        <taxon>Bacteria</taxon>
        <taxon>Pseudomonadati</taxon>
        <taxon>Pseudomonadota</taxon>
        <taxon>Gammaproteobacteria</taxon>
        <taxon>Alteromonadales</taxon>
        <taxon>Pseudoalteromonadaceae</taxon>
        <taxon>Psychrosphaera</taxon>
    </lineage>
</organism>
<gene>
    <name evidence="2" type="ORF">J1N51_03475</name>
</gene>